<evidence type="ECO:0000256" key="1">
    <source>
        <dbReference type="SAM" id="MobiDB-lite"/>
    </source>
</evidence>
<name>A0A371EGD0_MUCPR</name>
<evidence type="ECO:0000313" key="2">
    <source>
        <dbReference type="EMBL" id="RDX65117.1"/>
    </source>
</evidence>
<organism evidence="2 3">
    <name type="scientific">Mucuna pruriens</name>
    <name type="common">Velvet bean</name>
    <name type="synonym">Dolichos pruriens</name>
    <dbReference type="NCBI Taxonomy" id="157652"/>
    <lineage>
        <taxon>Eukaryota</taxon>
        <taxon>Viridiplantae</taxon>
        <taxon>Streptophyta</taxon>
        <taxon>Embryophyta</taxon>
        <taxon>Tracheophyta</taxon>
        <taxon>Spermatophyta</taxon>
        <taxon>Magnoliopsida</taxon>
        <taxon>eudicotyledons</taxon>
        <taxon>Gunneridae</taxon>
        <taxon>Pentapetalae</taxon>
        <taxon>rosids</taxon>
        <taxon>fabids</taxon>
        <taxon>Fabales</taxon>
        <taxon>Fabaceae</taxon>
        <taxon>Papilionoideae</taxon>
        <taxon>50 kb inversion clade</taxon>
        <taxon>NPAAA clade</taxon>
        <taxon>indigoferoid/millettioid clade</taxon>
        <taxon>Phaseoleae</taxon>
        <taxon>Mucuna</taxon>
    </lineage>
</organism>
<comment type="caution">
    <text evidence="2">The sequence shown here is derived from an EMBL/GenBank/DDBJ whole genome shotgun (WGS) entry which is preliminary data.</text>
</comment>
<feature type="region of interest" description="Disordered" evidence="1">
    <location>
        <begin position="1"/>
        <end position="34"/>
    </location>
</feature>
<dbReference type="PANTHER" id="PTHR32108">
    <property type="entry name" value="DNA-DIRECTED RNA POLYMERASE SUBUNIT ALPHA"/>
    <property type="match status" value="1"/>
</dbReference>
<dbReference type="Gene3D" id="2.40.70.10">
    <property type="entry name" value="Acid Proteases"/>
    <property type="match status" value="1"/>
</dbReference>
<gene>
    <name evidence="2" type="ORF">CR513_56252</name>
</gene>
<dbReference type="PANTHER" id="PTHR32108:SF9">
    <property type="entry name" value="REVERSE TRANSCRIPTASE RNASE H-LIKE DOMAIN-CONTAINING PROTEIN"/>
    <property type="match status" value="1"/>
</dbReference>
<dbReference type="InterPro" id="IPR021109">
    <property type="entry name" value="Peptidase_aspartic_dom_sf"/>
</dbReference>
<keyword evidence="3" id="KW-1185">Reference proteome</keyword>
<dbReference type="AlphaFoldDB" id="A0A371EGD0"/>
<proteinExistence type="predicted"/>
<evidence type="ECO:0000313" key="3">
    <source>
        <dbReference type="Proteomes" id="UP000257109"/>
    </source>
</evidence>
<accession>A0A371EGD0</accession>
<protein>
    <submittedName>
        <fullName evidence="2">Uncharacterized protein</fullName>
    </submittedName>
</protein>
<sequence>MDEAEGVSGREREESTTRCNTDSASRVEEGSHLSRLSEAESTSIAYIKGNGNPCLKPLIIQYNSASQPRVPFIQVPARPIDNNNVVPWRYPTGETTTPPAIKEDSALEVTNIAETGGVIRSRRIFSLEGLWKKDLTPASKGKVVEAPKRIVMEGEAHEFLKMICHSDHHDLLLKVLNDVHVAQDITPEKFGGIINNITVSHHLLFSEDEVPAKSRSHNQPLHIIVKCNNYMIARVLVDNGSSLNVMPMTTLDKLYFTNSTLKTSSVVVRAFDESKWEMLGKITLSICIGPTIFDITFQVMTSSPRIVSFSADHRSMLSGRFLPPCTKKSSS</sequence>
<dbReference type="EMBL" id="QJKJ01014053">
    <property type="protein sequence ID" value="RDX65117.1"/>
    <property type="molecule type" value="Genomic_DNA"/>
</dbReference>
<dbReference type="OrthoDB" id="5430981at2759"/>
<reference evidence="2" key="1">
    <citation type="submission" date="2018-05" db="EMBL/GenBank/DDBJ databases">
        <title>Draft genome of Mucuna pruriens seed.</title>
        <authorList>
            <person name="Nnadi N.E."/>
            <person name="Vos R."/>
            <person name="Hasami M.H."/>
            <person name="Devisetty U.K."/>
            <person name="Aguiy J.C."/>
        </authorList>
    </citation>
    <scope>NUCLEOTIDE SEQUENCE [LARGE SCALE GENOMIC DNA]</scope>
    <source>
        <strain evidence="2">JCA_2017</strain>
    </source>
</reference>
<feature type="compositionally biased region" description="Basic and acidic residues" evidence="1">
    <location>
        <begin position="25"/>
        <end position="34"/>
    </location>
</feature>
<feature type="non-terminal residue" evidence="2">
    <location>
        <position position="1"/>
    </location>
</feature>
<dbReference type="Proteomes" id="UP000257109">
    <property type="component" value="Unassembled WGS sequence"/>
</dbReference>